<dbReference type="Proteomes" id="UP001214043">
    <property type="component" value="Chromosome"/>
</dbReference>
<proteinExistence type="predicted"/>
<keyword evidence="3" id="KW-1185">Reference proteome</keyword>
<accession>A0AAE9ZH98</accession>
<evidence type="ECO:0008006" key="4">
    <source>
        <dbReference type="Google" id="ProtNLM"/>
    </source>
</evidence>
<dbReference type="AlphaFoldDB" id="A0AAE9ZH98"/>
<dbReference type="RefSeq" id="WP_274491960.1">
    <property type="nucleotide sequence ID" value="NZ_CP118166.1"/>
</dbReference>
<organism evidence="2 3">
    <name type="scientific">Hyphococcus flavus</name>
    <dbReference type="NCBI Taxonomy" id="1866326"/>
    <lineage>
        <taxon>Bacteria</taxon>
        <taxon>Pseudomonadati</taxon>
        <taxon>Pseudomonadota</taxon>
        <taxon>Alphaproteobacteria</taxon>
        <taxon>Parvularculales</taxon>
        <taxon>Parvularculaceae</taxon>
        <taxon>Hyphococcus</taxon>
    </lineage>
</organism>
<keyword evidence="1" id="KW-0732">Signal</keyword>
<name>A0AAE9ZH98_9PROT</name>
<evidence type="ECO:0000313" key="2">
    <source>
        <dbReference type="EMBL" id="WDI30165.1"/>
    </source>
</evidence>
<gene>
    <name evidence="2" type="ORF">PUV54_09355</name>
</gene>
<feature type="chain" id="PRO_5041927669" description="DUF2092 domain-containing protein" evidence="1">
    <location>
        <begin position="29"/>
        <end position="240"/>
    </location>
</feature>
<protein>
    <recommendedName>
        <fullName evidence="4">DUF2092 domain-containing protein</fullName>
    </recommendedName>
</protein>
<sequence length="240" mass="26076">MVMRNSSFAFVASLIVSGLWFASGTASAANDRPVAMVELISDAPEATVFDFDYLYKGDKVDLRPEGQMTIAYFDNCIVETFQGGVVRMRDDDAKTSRGGTSTTTMRACQTAALAIDSEATEAGVAVKRVDDSLLPEEAINELTIAAERPSFVWPRERTRGEPVTVSVYYLDAEPKTLLWQTEVNGVQVAYPEGGPALERGMPYEVVVSFSRGDDMKTVFSIDPDLELPASPLTSVIPLGL</sequence>
<dbReference type="KEGG" id="hfl:PUV54_09355"/>
<evidence type="ECO:0000313" key="3">
    <source>
        <dbReference type="Proteomes" id="UP001214043"/>
    </source>
</evidence>
<dbReference type="EMBL" id="CP118166">
    <property type="protein sequence ID" value="WDI30165.1"/>
    <property type="molecule type" value="Genomic_DNA"/>
</dbReference>
<reference evidence="2" key="1">
    <citation type="submission" date="2023-02" db="EMBL/GenBank/DDBJ databases">
        <title>Genome sequence of Hyphococcus flavus.</title>
        <authorList>
            <person name="Rong J.-C."/>
            <person name="Zhao Q."/>
            <person name="Yi M."/>
            <person name="Wu J.-Y."/>
        </authorList>
    </citation>
    <scope>NUCLEOTIDE SEQUENCE</scope>
    <source>
        <strain evidence="2">MCCC 1K03223</strain>
    </source>
</reference>
<evidence type="ECO:0000256" key="1">
    <source>
        <dbReference type="SAM" id="SignalP"/>
    </source>
</evidence>
<feature type="signal peptide" evidence="1">
    <location>
        <begin position="1"/>
        <end position="28"/>
    </location>
</feature>